<keyword evidence="3" id="KW-1185">Reference proteome</keyword>
<accession>A0ABD1TPX9</accession>
<sequence length="108" mass="12682">MMPNLKKLKIRFHHSFAELLSFCINKFIHLHQLEDLNCFFTDKFDTKYPLLENFHLPPTLKRLTLNGCILSWKSMAIIGSMPNLEVLNLKFFTYDGSAWEPIEGNFCN</sequence>
<comment type="caution">
    <text evidence="2">The sequence shown here is derived from an EMBL/GenBank/DDBJ whole genome shotgun (WGS) entry which is preliminary data.</text>
</comment>
<dbReference type="AlphaFoldDB" id="A0ABD1TPX9"/>
<dbReference type="InterPro" id="IPR032675">
    <property type="entry name" value="LRR_dom_sf"/>
</dbReference>
<name>A0ABD1TPX9_9LAMI</name>
<protein>
    <submittedName>
        <fullName evidence="2">Late blight resistance protein-like protein R1A-10</fullName>
    </submittedName>
</protein>
<dbReference type="PANTHER" id="PTHR15140:SF33">
    <property type="entry name" value="LATE BLIGHT RESISTANCE PROTEIN HOMOLOG R1A-3 ISOFORM X1"/>
    <property type="match status" value="1"/>
</dbReference>
<reference evidence="3" key="2">
    <citation type="submission" date="2024-07" db="EMBL/GenBank/DDBJ databases">
        <title>Two chromosome-level genome assemblies of Korean endemic species Abeliophyllum distichum and Forsythia ovata (Oleaceae).</title>
        <authorList>
            <person name="Jang H."/>
        </authorList>
    </citation>
    <scope>NUCLEOTIDE SEQUENCE [LARGE SCALE GENOMIC DNA]</scope>
</reference>
<dbReference type="PANTHER" id="PTHR15140">
    <property type="entry name" value="TUBULIN-SPECIFIC CHAPERONE E"/>
    <property type="match status" value="1"/>
</dbReference>
<evidence type="ECO:0000313" key="2">
    <source>
        <dbReference type="EMBL" id="KAL2514801.1"/>
    </source>
</evidence>
<evidence type="ECO:0000313" key="3">
    <source>
        <dbReference type="Proteomes" id="UP001604277"/>
    </source>
</evidence>
<reference evidence="2" key="1">
    <citation type="submission" date="2024-07" db="EMBL/GenBank/DDBJ databases">
        <title>Two chromosome-level genome assemblies of Korean endemic species Abeliophyllum distichum and Forsythia ovata (Oleaceae).</title>
        <authorList>
            <person name="Mun J.H."/>
        </authorList>
    </citation>
    <scope>NUCLEOTIDE SEQUENCE</scope>
    <source>
        <strain evidence="2">KNKB202402200001</strain>
        <tissue evidence="2">Leaf</tissue>
    </source>
</reference>
<dbReference type="Gene3D" id="3.80.10.10">
    <property type="entry name" value="Ribonuclease Inhibitor"/>
    <property type="match status" value="1"/>
</dbReference>
<organism evidence="2 3">
    <name type="scientific">Forsythia ovata</name>
    <dbReference type="NCBI Taxonomy" id="205694"/>
    <lineage>
        <taxon>Eukaryota</taxon>
        <taxon>Viridiplantae</taxon>
        <taxon>Streptophyta</taxon>
        <taxon>Embryophyta</taxon>
        <taxon>Tracheophyta</taxon>
        <taxon>Spermatophyta</taxon>
        <taxon>Magnoliopsida</taxon>
        <taxon>eudicotyledons</taxon>
        <taxon>Gunneridae</taxon>
        <taxon>Pentapetalae</taxon>
        <taxon>asterids</taxon>
        <taxon>lamiids</taxon>
        <taxon>Lamiales</taxon>
        <taxon>Oleaceae</taxon>
        <taxon>Forsythieae</taxon>
        <taxon>Forsythia</taxon>
    </lineage>
</organism>
<proteinExistence type="predicted"/>
<evidence type="ECO:0000313" key="1">
    <source>
        <dbReference type="EMBL" id="KAL2514777.1"/>
    </source>
</evidence>
<dbReference type="Proteomes" id="UP001604277">
    <property type="component" value="Unassembled WGS sequence"/>
</dbReference>
<dbReference type="EMBL" id="JBFOLJ010000008">
    <property type="protein sequence ID" value="KAL2514777.1"/>
    <property type="molecule type" value="Genomic_DNA"/>
</dbReference>
<dbReference type="EMBL" id="JBFOLJ010000008">
    <property type="protein sequence ID" value="KAL2514801.1"/>
    <property type="molecule type" value="Genomic_DNA"/>
</dbReference>
<gene>
    <name evidence="1" type="ORF">Fot_28748</name>
    <name evidence="2" type="ORF">Fot_28772</name>
</gene>
<dbReference type="SUPFAM" id="SSF52047">
    <property type="entry name" value="RNI-like"/>
    <property type="match status" value="1"/>
</dbReference>